<dbReference type="InterPro" id="IPR032710">
    <property type="entry name" value="NTF2-like_dom_sf"/>
</dbReference>
<dbReference type="Gene3D" id="3.10.450.50">
    <property type="match status" value="1"/>
</dbReference>
<dbReference type="PANTHER" id="PTHR38436:SF1">
    <property type="entry name" value="ESTER CYCLASE"/>
    <property type="match status" value="1"/>
</dbReference>
<proteinExistence type="predicted"/>
<dbReference type="RefSeq" id="WP_208660287.1">
    <property type="nucleotide sequence ID" value="NZ_CP031775.2"/>
</dbReference>
<dbReference type="EMBL" id="CP031775">
    <property type="protein sequence ID" value="QDZ92525.1"/>
    <property type="molecule type" value="Genomic_DNA"/>
</dbReference>
<dbReference type="SUPFAM" id="SSF54427">
    <property type="entry name" value="NTF2-like"/>
    <property type="match status" value="1"/>
</dbReference>
<sequence length="214" mass="23112">MQHRTYCTVAPWIKVGLWSSGLLGLAIIGFALASLSMTAFAAQGGSNQASVDVKTALTPKVTAMELISDGSPQAESIAHAALLYASFWDTGDPTFAHWALATSFIDRTLPEGRAQGITGPLDASKHFRAAVPDLSVTVEHLLVVGDRAVVRLRFNGHFTGVFGEQRGQGQKIDFRAVDMYRVRDGFITDNWHLEDYQTLFSQLAAKAVTTGAKS</sequence>
<protein>
    <submittedName>
        <fullName evidence="1">Ester cyclase</fullName>
    </submittedName>
</protein>
<gene>
    <name evidence="1" type="ORF">D0436_19800</name>
</gene>
<organism evidence="1 2">
    <name type="scientific">Shewanella decolorationis</name>
    <dbReference type="NCBI Taxonomy" id="256839"/>
    <lineage>
        <taxon>Bacteria</taxon>
        <taxon>Pseudomonadati</taxon>
        <taxon>Pseudomonadota</taxon>
        <taxon>Gammaproteobacteria</taxon>
        <taxon>Alteromonadales</taxon>
        <taxon>Shewanellaceae</taxon>
        <taxon>Shewanella</taxon>
    </lineage>
</organism>
<reference evidence="1 2" key="1">
    <citation type="journal article" date="2019" name="Ecotoxicol. Environ. Saf.">
        <title>Microbial characterization of heavy metal resistant bacterial strains isolated from an electroplating wastewater treatment plant.</title>
        <authorList>
            <person name="Cai X."/>
            <person name="Zheng X."/>
            <person name="Zhang D."/>
            <person name="Iqbal W."/>
            <person name="Liu C."/>
            <person name="Yang B."/>
            <person name="Zhao X."/>
            <person name="Lu X."/>
            <person name="Mao Y."/>
        </authorList>
    </citation>
    <scope>NUCLEOTIDE SEQUENCE [LARGE SCALE GENOMIC DNA]</scope>
    <source>
        <strain evidence="1 2">Ni1-3</strain>
    </source>
</reference>
<evidence type="ECO:0000313" key="1">
    <source>
        <dbReference type="EMBL" id="QDZ92525.1"/>
    </source>
</evidence>
<accession>A0A5B8R1G3</accession>
<dbReference type="Pfam" id="PF07366">
    <property type="entry name" value="SnoaL"/>
    <property type="match status" value="1"/>
</dbReference>
<evidence type="ECO:0000313" key="2">
    <source>
        <dbReference type="Proteomes" id="UP000321124"/>
    </source>
</evidence>
<dbReference type="KEGG" id="sdeo:D0436_19800"/>
<dbReference type="GO" id="GO:0030638">
    <property type="term" value="P:polyketide metabolic process"/>
    <property type="evidence" value="ECO:0007669"/>
    <property type="project" value="InterPro"/>
</dbReference>
<name>A0A5B8R1G3_9GAMM</name>
<dbReference type="AlphaFoldDB" id="A0A5B8R1G3"/>
<dbReference type="Proteomes" id="UP000321124">
    <property type="component" value="Chromosome"/>
</dbReference>
<dbReference type="InterPro" id="IPR009959">
    <property type="entry name" value="Cyclase_SnoaL-like"/>
</dbReference>
<dbReference type="PANTHER" id="PTHR38436">
    <property type="entry name" value="POLYKETIDE CYCLASE SNOAL-LIKE DOMAIN"/>
    <property type="match status" value="1"/>
</dbReference>